<evidence type="ECO:0000256" key="3">
    <source>
        <dbReference type="SAM" id="SignalP"/>
    </source>
</evidence>
<dbReference type="PANTHER" id="PTHR30535:SF34">
    <property type="entry name" value="MOLYBDATE-BINDING PROTEIN MOLA"/>
    <property type="match status" value="1"/>
</dbReference>
<reference evidence="5" key="1">
    <citation type="submission" date="2019-11" db="EMBL/GenBank/DDBJ databases">
        <title>Genomic insights into an expanded diversity of filamentous marine cyanobacteria reveals the extraordinary biosynthetic potential of Moorea and Okeania.</title>
        <authorList>
            <person name="Ferreira Leao T."/>
            <person name="Wang M."/>
            <person name="Moss N."/>
            <person name="Da Silva R."/>
            <person name="Sanders J."/>
            <person name="Nurk S."/>
            <person name="Gurevich A."/>
            <person name="Humphrey G."/>
            <person name="Reher R."/>
            <person name="Zhu Q."/>
            <person name="Belda-Ferre P."/>
            <person name="Glukhov E."/>
            <person name="Rex R."/>
            <person name="Dorrestein P.C."/>
            <person name="Knight R."/>
            <person name="Pevzner P."/>
            <person name="Gerwick W.H."/>
            <person name="Gerwick L."/>
        </authorList>
    </citation>
    <scope>NUCLEOTIDE SEQUENCE</scope>
    <source>
        <strain evidence="5">SIO1C4</strain>
    </source>
</reference>
<dbReference type="PROSITE" id="PS50983">
    <property type="entry name" value="FE_B12_PBP"/>
    <property type="match status" value="1"/>
</dbReference>
<dbReference type="EMBL" id="JAAHFQ010000575">
    <property type="protein sequence ID" value="NER30508.1"/>
    <property type="molecule type" value="Genomic_DNA"/>
</dbReference>
<dbReference type="SUPFAM" id="SSF53807">
    <property type="entry name" value="Helical backbone' metal receptor"/>
    <property type="match status" value="1"/>
</dbReference>
<dbReference type="InterPro" id="IPR050902">
    <property type="entry name" value="ABC_Transporter_SBP"/>
</dbReference>
<feature type="domain" description="Fe/B12 periplasmic-binding" evidence="4">
    <location>
        <begin position="44"/>
        <end position="295"/>
    </location>
</feature>
<name>A0A6B3NMS4_9CYAN</name>
<dbReference type="Gene3D" id="3.40.50.1980">
    <property type="entry name" value="Nitrogenase molybdenum iron protein domain"/>
    <property type="match status" value="2"/>
</dbReference>
<feature type="chain" id="PRO_5025387041" evidence="3">
    <location>
        <begin position="24"/>
        <end position="310"/>
    </location>
</feature>
<organism evidence="5">
    <name type="scientific">Symploca sp. SIO1C4</name>
    <dbReference type="NCBI Taxonomy" id="2607765"/>
    <lineage>
        <taxon>Bacteria</taxon>
        <taxon>Bacillati</taxon>
        <taxon>Cyanobacteriota</taxon>
        <taxon>Cyanophyceae</taxon>
        <taxon>Coleofasciculales</taxon>
        <taxon>Coleofasciculaceae</taxon>
        <taxon>Symploca</taxon>
    </lineage>
</organism>
<proteinExistence type="inferred from homology"/>
<comment type="caution">
    <text evidence="5">The sequence shown here is derived from an EMBL/GenBank/DDBJ whole genome shotgun (WGS) entry which is preliminary data.</text>
</comment>
<dbReference type="PANTHER" id="PTHR30535">
    <property type="entry name" value="VITAMIN B12-BINDING PROTEIN"/>
    <property type="match status" value="1"/>
</dbReference>
<dbReference type="InterPro" id="IPR002491">
    <property type="entry name" value="ABC_transptr_periplasmic_BD"/>
</dbReference>
<dbReference type="NCBIfam" id="NF038402">
    <property type="entry name" value="TroA_like"/>
    <property type="match status" value="1"/>
</dbReference>
<comment type="similarity">
    <text evidence="1">Belongs to the bacterial solute-binding protein 8 family.</text>
</comment>
<dbReference type="GO" id="GO:0071281">
    <property type="term" value="P:cellular response to iron ion"/>
    <property type="evidence" value="ECO:0007669"/>
    <property type="project" value="TreeGrafter"/>
</dbReference>
<sequence length="310" mass="33769">MKLFHFVLILLALLPLGCTSSLPTNPSTNTATDSAIKSTPVATRVVALTSITADIIYRLDSTRLVGIAGSRLLKQNELFQEIPRVSEGRTQPNLEKIVALEPELVIGAAGFHDQVLAKLQSLGVKTITTELDSWQSLEDLTRTLAATIEADPKSLLQQYQQCLPSQTPPPETSTLVLVSRQPLLSPNQASWAGDLLTQFGAANLVADLQGKSPIKGYVTLSPEKVLQSNPEVLILVNVEGGNIDEFKSEPFWKDLNAVQNDQVYVLDYYGFVNTGSLEAIAEACKQLKQIYQSVKVSYSQIKLSFAPSQS</sequence>
<evidence type="ECO:0000256" key="2">
    <source>
        <dbReference type="ARBA" id="ARBA00022729"/>
    </source>
</evidence>
<dbReference type="AlphaFoldDB" id="A0A6B3NMS4"/>
<feature type="signal peptide" evidence="3">
    <location>
        <begin position="1"/>
        <end position="23"/>
    </location>
</feature>
<keyword evidence="2 3" id="KW-0732">Signal</keyword>
<dbReference type="InterPro" id="IPR054828">
    <property type="entry name" value="Vit_B12_bind_prot"/>
</dbReference>
<gene>
    <name evidence="5" type="ORF">F6J89_23530</name>
</gene>
<protein>
    <submittedName>
        <fullName evidence="5">ABC transporter substrate-binding protein</fullName>
    </submittedName>
</protein>
<evidence type="ECO:0000259" key="4">
    <source>
        <dbReference type="PROSITE" id="PS50983"/>
    </source>
</evidence>
<evidence type="ECO:0000256" key="1">
    <source>
        <dbReference type="ARBA" id="ARBA00008814"/>
    </source>
</evidence>
<dbReference type="Pfam" id="PF01497">
    <property type="entry name" value="Peripla_BP_2"/>
    <property type="match status" value="1"/>
</dbReference>
<accession>A0A6B3NMS4</accession>
<evidence type="ECO:0000313" key="5">
    <source>
        <dbReference type="EMBL" id="NER30508.1"/>
    </source>
</evidence>